<keyword evidence="1" id="KW-0812">Transmembrane</keyword>
<accession>A0A1G2JNC4</accession>
<feature type="domain" description="Transcriptional repressor PaaX-like central Cas2-like" evidence="2">
    <location>
        <begin position="98"/>
        <end position="171"/>
    </location>
</feature>
<dbReference type="Gene3D" id="3.30.70.2650">
    <property type="match status" value="1"/>
</dbReference>
<evidence type="ECO:0000259" key="2">
    <source>
        <dbReference type="Pfam" id="PF20803"/>
    </source>
</evidence>
<dbReference type="AlphaFoldDB" id="A0A1G2JNC4"/>
<evidence type="ECO:0000256" key="1">
    <source>
        <dbReference type="SAM" id="Phobius"/>
    </source>
</evidence>
<sequence length="186" mass="21922">MKSKLTIKIIEYLFLFGVISIVATSPYFLYNLMKLMLKSSSYSKDEINKFRNAFNYAKKNGLILIEKDGYDVKITITEKGEARMKKFRIANLNINKPKVWDKKIRVVIFDIPNSQRIKRNAFRGKLKELGFYSTQKSVWLHPYECKDQIKILMDFFGLTNKQIQIFVADKIEDDILLEKIKSVYKI</sequence>
<dbReference type="InterPro" id="IPR048846">
    <property type="entry name" value="PaaX-like_central"/>
</dbReference>
<dbReference type="Pfam" id="PF20803">
    <property type="entry name" value="PaaX_M"/>
    <property type="match status" value="1"/>
</dbReference>
<proteinExistence type="predicted"/>
<comment type="caution">
    <text evidence="3">The sequence shown here is derived from an EMBL/GenBank/DDBJ whole genome shotgun (WGS) entry which is preliminary data.</text>
</comment>
<protein>
    <recommendedName>
        <fullName evidence="2">Transcriptional repressor PaaX-like central Cas2-like domain-containing protein</fullName>
    </recommendedName>
</protein>
<reference evidence="3 4" key="1">
    <citation type="journal article" date="2016" name="Nat. Commun.">
        <title>Thousands of microbial genomes shed light on interconnected biogeochemical processes in an aquifer system.</title>
        <authorList>
            <person name="Anantharaman K."/>
            <person name="Brown C.T."/>
            <person name="Hug L.A."/>
            <person name="Sharon I."/>
            <person name="Castelle C.J."/>
            <person name="Probst A.J."/>
            <person name="Thomas B.C."/>
            <person name="Singh A."/>
            <person name="Wilkins M.J."/>
            <person name="Karaoz U."/>
            <person name="Brodie E.L."/>
            <person name="Williams K.H."/>
            <person name="Hubbard S.S."/>
            <person name="Banfield J.F."/>
        </authorList>
    </citation>
    <scope>NUCLEOTIDE SEQUENCE [LARGE SCALE GENOMIC DNA]</scope>
</reference>
<organism evidence="3 4">
    <name type="scientific">Candidatus Staskawiczbacteria bacterium RIFOXYD1_FULL_32_13</name>
    <dbReference type="NCBI Taxonomy" id="1802234"/>
    <lineage>
        <taxon>Bacteria</taxon>
        <taxon>Candidatus Staskawicziibacteriota</taxon>
    </lineage>
</organism>
<evidence type="ECO:0000313" key="3">
    <source>
        <dbReference type="EMBL" id="OGZ88592.1"/>
    </source>
</evidence>
<dbReference type="Proteomes" id="UP000178935">
    <property type="component" value="Unassembled WGS sequence"/>
</dbReference>
<evidence type="ECO:0000313" key="4">
    <source>
        <dbReference type="Proteomes" id="UP000178935"/>
    </source>
</evidence>
<name>A0A1G2JNC4_9BACT</name>
<dbReference type="SUPFAM" id="SSF143430">
    <property type="entry name" value="TTP0101/SSO1404-like"/>
    <property type="match status" value="1"/>
</dbReference>
<keyword evidence="1" id="KW-0472">Membrane</keyword>
<feature type="transmembrane region" description="Helical" evidence="1">
    <location>
        <begin position="12"/>
        <end position="30"/>
    </location>
</feature>
<keyword evidence="1" id="KW-1133">Transmembrane helix</keyword>
<dbReference type="EMBL" id="MHPU01000019">
    <property type="protein sequence ID" value="OGZ88592.1"/>
    <property type="molecule type" value="Genomic_DNA"/>
</dbReference>
<gene>
    <name evidence="3" type="ORF">A2561_05145</name>
</gene>